<sequence>MNSINRFVLYVYFVFITICYTKLTDYLEDTNRTFNAIEGKVVTVKIDMEPKKYEEMYVAVQNSLEDYFVKYNGKLDNFETFEAKTNMTVIVDKKEKYFFEKVNFKVGGQFGRINAKLGYNIKLKKKDNLFGRRTLRLKADPFDYTHIRSKLTTDLMNKWEIPSIQESFARLYVNDEFFGLYFLEDAIKPSWILENYDYDSEEEVTTLYYCQTSGASLSPKGIEKCHNEKDNYLNYTQPLDDLVKKAQNYTTIRQLQKVFDVENLRKLMISEYLFGAYDNFLIAGHNYHFYQQKNGIWQVLVHD</sequence>
<dbReference type="Pfam" id="PF08757">
    <property type="entry name" value="CotH"/>
    <property type="match status" value="1"/>
</dbReference>
<dbReference type="Proteomes" id="UP000193920">
    <property type="component" value="Unassembled WGS sequence"/>
</dbReference>
<dbReference type="InterPro" id="IPR014867">
    <property type="entry name" value="Spore_coat_CotH_CotH2/3/7"/>
</dbReference>
<keyword evidence="1" id="KW-0812">Transmembrane</keyword>
<feature type="transmembrane region" description="Helical" evidence="1">
    <location>
        <begin position="7"/>
        <end position="23"/>
    </location>
</feature>
<evidence type="ECO:0000313" key="2">
    <source>
        <dbReference type="EMBL" id="ORY37163.1"/>
    </source>
</evidence>
<organism evidence="2 3">
    <name type="scientific">Neocallimastix californiae</name>
    <dbReference type="NCBI Taxonomy" id="1754190"/>
    <lineage>
        <taxon>Eukaryota</taxon>
        <taxon>Fungi</taxon>
        <taxon>Fungi incertae sedis</taxon>
        <taxon>Chytridiomycota</taxon>
        <taxon>Chytridiomycota incertae sedis</taxon>
        <taxon>Neocallimastigomycetes</taxon>
        <taxon>Neocallimastigales</taxon>
        <taxon>Neocallimastigaceae</taxon>
        <taxon>Neocallimastix</taxon>
    </lineage>
</organism>
<gene>
    <name evidence="2" type="ORF">LY90DRAFT_511355</name>
</gene>
<keyword evidence="3" id="KW-1185">Reference proteome</keyword>
<comment type="caution">
    <text evidence="2">The sequence shown here is derived from an EMBL/GenBank/DDBJ whole genome shotgun (WGS) entry which is preliminary data.</text>
</comment>
<evidence type="ECO:0000313" key="3">
    <source>
        <dbReference type="Proteomes" id="UP000193920"/>
    </source>
</evidence>
<evidence type="ECO:0008006" key="4">
    <source>
        <dbReference type="Google" id="ProtNLM"/>
    </source>
</evidence>
<dbReference type="EMBL" id="MCOG01000144">
    <property type="protein sequence ID" value="ORY37163.1"/>
    <property type="molecule type" value="Genomic_DNA"/>
</dbReference>
<keyword evidence="1" id="KW-0472">Membrane</keyword>
<dbReference type="AlphaFoldDB" id="A0A1Y2BR03"/>
<accession>A0A1Y2BR03</accession>
<dbReference type="OrthoDB" id="10267127at2759"/>
<name>A0A1Y2BR03_9FUNG</name>
<proteinExistence type="predicted"/>
<protein>
    <recommendedName>
        <fullName evidence="4">Coth-domain-containing protein</fullName>
    </recommendedName>
</protein>
<keyword evidence="1" id="KW-1133">Transmembrane helix</keyword>
<evidence type="ECO:0000256" key="1">
    <source>
        <dbReference type="SAM" id="Phobius"/>
    </source>
</evidence>
<reference evidence="2 3" key="1">
    <citation type="submission" date="2016-08" db="EMBL/GenBank/DDBJ databases">
        <title>A Parts List for Fungal Cellulosomes Revealed by Comparative Genomics.</title>
        <authorList>
            <consortium name="DOE Joint Genome Institute"/>
            <person name="Haitjema C.H."/>
            <person name="Gilmore S.P."/>
            <person name="Henske J.K."/>
            <person name="Solomon K.V."/>
            <person name="De Groot R."/>
            <person name="Kuo A."/>
            <person name="Mondo S.J."/>
            <person name="Salamov A.A."/>
            <person name="Labutti K."/>
            <person name="Zhao Z."/>
            <person name="Chiniquy J."/>
            <person name="Barry K."/>
            <person name="Brewer H.M."/>
            <person name="Purvine S.O."/>
            <person name="Wright A.T."/>
            <person name="Boxma B."/>
            <person name="Van Alen T."/>
            <person name="Hackstein J.H."/>
            <person name="Baker S.E."/>
            <person name="Grigoriev I.V."/>
            <person name="O'Malley M.A."/>
        </authorList>
    </citation>
    <scope>NUCLEOTIDE SEQUENCE [LARGE SCALE GENOMIC DNA]</scope>
    <source>
        <strain evidence="2 3">G1</strain>
    </source>
</reference>